<organism evidence="1 2">
    <name type="scientific">Nicotiana attenuata</name>
    <name type="common">Coyote tobacco</name>
    <dbReference type="NCBI Taxonomy" id="49451"/>
    <lineage>
        <taxon>Eukaryota</taxon>
        <taxon>Viridiplantae</taxon>
        <taxon>Streptophyta</taxon>
        <taxon>Embryophyta</taxon>
        <taxon>Tracheophyta</taxon>
        <taxon>Spermatophyta</taxon>
        <taxon>Magnoliopsida</taxon>
        <taxon>eudicotyledons</taxon>
        <taxon>Gunneridae</taxon>
        <taxon>Pentapetalae</taxon>
        <taxon>asterids</taxon>
        <taxon>lamiids</taxon>
        <taxon>Solanales</taxon>
        <taxon>Solanaceae</taxon>
        <taxon>Nicotianoideae</taxon>
        <taxon>Nicotianeae</taxon>
        <taxon>Nicotiana</taxon>
    </lineage>
</organism>
<name>A0A1J6K4S2_NICAT</name>
<evidence type="ECO:0000313" key="1">
    <source>
        <dbReference type="EMBL" id="OIT23652.1"/>
    </source>
</evidence>
<feature type="non-terminal residue" evidence="1">
    <location>
        <position position="564"/>
    </location>
</feature>
<dbReference type="Proteomes" id="UP000187609">
    <property type="component" value="Unassembled WGS sequence"/>
</dbReference>
<sequence>MVRYWIADATKEEGEDEDEVVQVKIDGGTEVLLTQAKEKTGNSGLDDNEEDFLPPVIAVGDTRSPRDTSRRYVIATTLGCGSSKQNIEIVSFEDMYLAEFFMEPETIEDLCLDKFFMENEDSIPTSDKTSDEIMPDVEHGKSTTGFIDRHNLSRYPFDCGTNFFILTIPITARDHCVWDPGISSKFRALAGSTENMEAHEIFEKARKRRSYLFANLYAWEHVGGVARGIECSCSFRNSHASYKLLSESIVLSFLCSFDGVPTYIEEQYIIDQFRHLQSGKAVELSMLYPDMASKLVICVNELVATALAKMYTNNAQLDSAKMLFSKTVHEDEIIAIHATFCIWMNPRQKEVIMDFVQFISPKELRGAIISEHELTGSSILSLNFWKLRFLHAPTIWSRYLLDIHQVPLILSGTTCKYVMFGKCYEPQIFSKAMQNSFLSFNWYSLMMESIVIFCAQRALFKNSITNLLVGVTNALTLERIVQEAQVKYDPLNAKIVACCLMIYGGIVPKVVKVIVATISCHVAIDQIFFLYSPGYLCVETIGRVRATNTSLDSNLEDKVLFEDK</sequence>
<dbReference type="OMA" id="MMESIVI"/>
<dbReference type="STRING" id="49451.A0A1J6K4S2"/>
<keyword evidence="2" id="KW-1185">Reference proteome</keyword>
<accession>A0A1J6K4S2</accession>
<protein>
    <submittedName>
        <fullName evidence="1">Uncharacterized protein</fullName>
    </submittedName>
</protein>
<reference evidence="1" key="1">
    <citation type="submission" date="2016-11" db="EMBL/GenBank/DDBJ databases">
        <title>The genome of Nicotiana attenuata.</title>
        <authorList>
            <person name="Xu S."/>
            <person name="Brockmoeller T."/>
            <person name="Gaquerel E."/>
            <person name="Navarro A."/>
            <person name="Kuhl H."/>
            <person name="Gase K."/>
            <person name="Ling Z."/>
            <person name="Zhou W."/>
            <person name="Kreitzer C."/>
            <person name="Stanke M."/>
            <person name="Tang H."/>
            <person name="Lyons E."/>
            <person name="Pandey P."/>
            <person name="Pandey S.P."/>
            <person name="Timmermann B."/>
            <person name="Baldwin I.T."/>
        </authorList>
    </citation>
    <scope>NUCLEOTIDE SEQUENCE [LARGE SCALE GENOMIC DNA]</scope>
    <source>
        <strain evidence="1">UT</strain>
    </source>
</reference>
<dbReference type="AlphaFoldDB" id="A0A1J6K4S2"/>
<dbReference type="Gramene" id="OIT23652">
    <property type="protein sequence ID" value="OIT23652"/>
    <property type="gene ID" value="A4A49_37167"/>
</dbReference>
<comment type="caution">
    <text evidence="1">The sequence shown here is derived from an EMBL/GenBank/DDBJ whole genome shotgun (WGS) entry which is preliminary data.</text>
</comment>
<evidence type="ECO:0000313" key="2">
    <source>
        <dbReference type="Proteomes" id="UP000187609"/>
    </source>
</evidence>
<gene>
    <name evidence="1" type="ORF">A4A49_37167</name>
</gene>
<dbReference type="EMBL" id="MJEQ01003273">
    <property type="protein sequence ID" value="OIT23652.1"/>
    <property type="molecule type" value="Genomic_DNA"/>
</dbReference>
<proteinExistence type="predicted"/>